<dbReference type="GO" id="GO:0009083">
    <property type="term" value="P:branched-chain amino acid catabolic process"/>
    <property type="evidence" value="ECO:0007669"/>
    <property type="project" value="UniProtKB-KW"/>
</dbReference>
<dbReference type="InterPro" id="IPR036250">
    <property type="entry name" value="AcylCo_DH-like_C"/>
</dbReference>
<feature type="domain" description="Acyl-CoA dehydrogenase/oxidase N-terminal" evidence="11">
    <location>
        <begin position="15"/>
        <end position="126"/>
    </location>
</feature>
<feature type="domain" description="Acyl-CoA oxidase/dehydrogenase middle" evidence="10">
    <location>
        <begin position="131"/>
        <end position="224"/>
    </location>
</feature>
<dbReference type="RefSeq" id="WP_130516811.1">
    <property type="nucleotide sequence ID" value="NZ_SHMA01000003.1"/>
</dbReference>
<dbReference type="PIRSF" id="PIRSF016578">
    <property type="entry name" value="HsaA"/>
    <property type="match status" value="1"/>
</dbReference>
<dbReference type="SUPFAM" id="SSF47203">
    <property type="entry name" value="Acyl-CoA dehydrogenase C-terminal domain-like"/>
    <property type="match status" value="1"/>
</dbReference>
<dbReference type="Pfam" id="PF02770">
    <property type="entry name" value="Acyl-CoA_dh_M"/>
    <property type="match status" value="1"/>
</dbReference>
<dbReference type="Proteomes" id="UP000291286">
    <property type="component" value="Unassembled WGS sequence"/>
</dbReference>
<dbReference type="InterPro" id="IPR009075">
    <property type="entry name" value="AcylCo_DH/oxidase_C"/>
</dbReference>
<evidence type="ECO:0000256" key="6">
    <source>
        <dbReference type="ARBA" id="ARBA00022827"/>
    </source>
</evidence>
<evidence type="ECO:0000256" key="5">
    <source>
        <dbReference type="ARBA" id="ARBA00022630"/>
    </source>
</evidence>
<evidence type="ECO:0000256" key="8">
    <source>
        <dbReference type="RuleBase" id="RU362125"/>
    </source>
</evidence>
<evidence type="ECO:0000313" key="15">
    <source>
        <dbReference type="Proteomes" id="UP000293089"/>
    </source>
</evidence>
<evidence type="ECO:0000256" key="1">
    <source>
        <dbReference type="ARBA" id="ARBA00001974"/>
    </source>
</evidence>
<evidence type="ECO:0000256" key="4">
    <source>
        <dbReference type="ARBA" id="ARBA00022456"/>
    </source>
</evidence>
<evidence type="ECO:0000256" key="2">
    <source>
        <dbReference type="ARBA" id="ARBA00005109"/>
    </source>
</evidence>
<name>A0A4Q8LKZ8_9GAMM</name>
<dbReference type="InterPro" id="IPR046373">
    <property type="entry name" value="Acyl-CoA_Oxase/DH_mid-dom_sf"/>
</dbReference>
<dbReference type="PANTHER" id="PTHR43831">
    <property type="entry name" value="ISOBUTYRYL-COA DEHYDROGENASE"/>
    <property type="match status" value="1"/>
</dbReference>
<dbReference type="PROSITE" id="PS00073">
    <property type="entry name" value="ACYL_COA_DH_2"/>
    <property type="match status" value="1"/>
</dbReference>
<keyword evidence="6 8" id="KW-0274">FAD</keyword>
<organism evidence="13 14">
    <name type="scientific">Pseudoxanthomonas winnipegensis</name>
    <dbReference type="NCBI Taxonomy" id="2480810"/>
    <lineage>
        <taxon>Bacteria</taxon>
        <taxon>Pseudomonadati</taxon>
        <taxon>Pseudomonadota</taxon>
        <taxon>Gammaproteobacteria</taxon>
        <taxon>Lysobacterales</taxon>
        <taxon>Lysobacteraceae</taxon>
        <taxon>Pseudoxanthomonas</taxon>
    </lineage>
</organism>
<dbReference type="EMBL" id="SHME01000003">
    <property type="protein sequence ID" value="TAA19597.1"/>
    <property type="molecule type" value="Genomic_DNA"/>
</dbReference>
<keyword evidence="15" id="KW-1185">Reference proteome</keyword>
<feature type="domain" description="Acyl-CoA dehydrogenase/oxidase C-terminal" evidence="9">
    <location>
        <begin position="236"/>
        <end position="386"/>
    </location>
</feature>
<dbReference type="Pfam" id="PF00441">
    <property type="entry name" value="Acyl-CoA_dh_1"/>
    <property type="match status" value="1"/>
</dbReference>
<dbReference type="PANTHER" id="PTHR43831:SF1">
    <property type="entry name" value="ISOBUTYRYL-COA DEHYDROGENASE, MITOCHONDRIAL"/>
    <property type="match status" value="1"/>
</dbReference>
<gene>
    <name evidence="12" type="ORF">EA658_12215</name>
    <name evidence="13" type="ORF">EA661_06180</name>
</gene>
<dbReference type="InterPro" id="IPR009100">
    <property type="entry name" value="AcylCoA_DH/oxidase_NM_dom_sf"/>
</dbReference>
<dbReference type="GO" id="GO:0050660">
    <property type="term" value="F:flavin adenine dinucleotide binding"/>
    <property type="evidence" value="ECO:0007669"/>
    <property type="project" value="InterPro"/>
</dbReference>
<dbReference type="InterPro" id="IPR037069">
    <property type="entry name" value="AcylCoA_DH/ox_N_sf"/>
</dbReference>
<dbReference type="FunFam" id="1.20.140.10:FF:000001">
    <property type="entry name" value="Acyl-CoA dehydrogenase"/>
    <property type="match status" value="1"/>
</dbReference>
<dbReference type="InterPro" id="IPR006089">
    <property type="entry name" value="Acyl-CoA_DH_CS"/>
</dbReference>
<dbReference type="AlphaFoldDB" id="A0A4Q8LKZ8"/>
<reference evidence="14 15" key="1">
    <citation type="submission" date="2019-02" db="EMBL/GenBank/DDBJ databases">
        <title>WGS of Pseudoxanthomonas species novum from clinical isolates.</title>
        <authorList>
            <person name="Bernier A.-M."/>
            <person name="Bernard K."/>
            <person name="Vachon A."/>
        </authorList>
    </citation>
    <scope>NUCLEOTIDE SEQUENCE [LARGE SCALE GENOMIC DNA]</scope>
    <source>
        <strain evidence="15">NML 170316</strain>
        <strain evidence="12">NML170316</strain>
        <strain evidence="13 14">NML171202</strain>
    </source>
</reference>
<dbReference type="Gene3D" id="1.10.540.10">
    <property type="entry name" value="Acyl-CoA dehydrogenase/oxidase, N-terminal domain"/>
    <property type="match status" value="1"/>
</dbReference>
<accession>A0A4Q8LKZ8</accession>
<dbReference type="GO" id="GO:0003995">
    <property type="term" value="F:acyl-CoA dehydrogenase activity"/>
    <property type="evidence" value="ECO:0007669"/>
    <property type="project" value="InterPro"/>
</dbReference>
<keyword evidence="7 8" id="KW-0560">Oxidoreductase</keyword>
<dbReference type="PROSITE" id="PS00072">
    <property type="entry name" value="ACYL_COA_DH_1"/>
    <property type="match status" value="1"/>
</dbReference>
<evidence type="ECO:0000259" key="10">
    <source>
        <dbReference type="Pfam" id="PF02770"/>
    </source>
</evidence>
<comment type="pathway">
    <text evidence="2">Amino-acid degradation; L-valine degradation.</text>
</comment>
<sequence length="393" mass="42118">MNAVMKLPHDAAELTEEQQAFREAARDFADKEFAPHAAHWDAECIFPREAIAKAGELGFCGLYSPEAVGGLGLSRLDAAVVFEELASVDPSTSAFITIHNMATWLIASNATPAVRDAWCPGLVAGEKLASYCLTEPGAGSDAASLKTRAVREGDHYVLDGAKAFISGAGATDVLVVMARTGEPGARGISAFVVPADAEGISYGRKEEKMGWNSQPTRGITFQGVRVPAANLLGQEGDGFRLAMKALDGGRINIAACSLGAAQGALDAARRYLGERSQFGKKLGEFQALQFKLADMATELVAARQMVHTAARKLDADAPDKTVWCAMAKRFATDAGFSVCNDALQLHGGYGYIREYPVERLLRDCRVHQILEGTNEIMRVIISRHLLSSDEALR</sequence>
<accession>A0A4Q9THP1</accession>
<dbReference type="InterPro" id="IPR052547">
    <property type="entry name" value="Mito_Isobutyryl-CoADH"/>
</dbReference>
<evidence type="ECO:0000256" key="3">
    <source>
        <dbReference type="ARBA" id="ARBA00009347"/>
    </source>
</evidence>
<dbReference type="Proteomes" id="UP000293089">
    <property type="component" value="Unassembled WGS sequence"/>
</dbReference>
<evidence type="ECO:0000313" key="12">
    <source>
        <dbReference type="EMBL" id="TAA19597.1"/>
    </source>
</evidence>
<dbReference type="Gene3D" id="1.20.140.10">
    <property type="entry name" value="Butyryl-CoA Dehydrogenase, subunit A, domain 3"/>
    <property type="match status" value="1"/>
</dbReference>
<protein>
    <submittedName>
        <fullName evidence="13">Acyl-CoA dehydrogenase</fullName>
    </submittedName>
</protein>
<dbReference type="InterPro" id="IPR006091">
    <property type="entry name" value="Acyl-CoA_Oxase/DH_mid-dom"/>
</dbReference>
<dbReference type="FunFam" id="2.40.110.10:FF:000001">
    <property type="entry name" value="Acyl-CoA dehydrogenase, mitochondrial"/>
    <property type="match status" value="1"/>
</dbReference>
<evidence type="ECO:0000313" key="13">
    <source>
        <dbReference type="EMBL" id="TAA31168.1"/>
    </source>
</evidence>
<evidence type="ECO:0000313" key="14">
    <source>
        <dbReference type="Proteomes" id="UP000291286"/>
    </source>
</evidence>
<keyword evidence="5 8" id="KW-0285">Flavoprotein</keyword>
<dbReference type="InterPro" id="IPR013786">
    <property type="entry name" value="AcylCoA_DH/ox_N"/>
</dbReference>
<proteinExistence type="inferred from homology"/>
<evidence type="ECO:0000259" key="11">
    <source>
        <dbReference type="Pfam" id="PF02771"/>
    </source>
</evidence>
<dbReference type="SUPFAM" id="SSF56645">
    <property type="entry name" value="Acyl-CoA dehydrogenase NM domain-like"/>
    <property type="match status" value="1"/>
</dbReference>
<dbReference type="Gene3D" id="2.40.110.10">
    <property type="entry name" value="Butyryl-CoA Dehydrogenase, subunit A, domain 2"/>
    <property type="match status" value="1"/>
</dbReference>
<keyword evidence="4" id="KW-0101">Branched-chain amino acid catabolism</keyword>
<comment type="cofactor">
    <cofactor evidence="1 8">
        <name>FAD</name>
        <dbReference type="ChEBI" id="CHEBI:57692"/>
    </cofactor>
</comment>
<comment type="similarity">
    <text evidence="3 8">Belongs to the acyl-CoA dehydrogenase family.</text>
</comment>
<dbReference type="Pfam" id="PF02771">
    <property type="entry name" value="Acyl-CoA_dh_N"/>
    <property type="match status" value="1"/>
</dbReference>
<evidence type="ECO:0000256" key="7">
    <source>
        <dbReference type="ARBA" id="ARBA00023002"/>
    </source>
</evidence>
<evidence type="ECO:0000259" key="9">
    <source>
        <dbReference type="Pfam" id="PF00441"/>
    </source>
</evidence>
<comment type="caution">
    <text evidence="13">The sequence shown here is derived from an EMBL/GenBank/DDBJ whole genome shotgun (WGS) entry which is preliminary data.</text>
</comment>
<dbReference type="EMBL" id="SHMB01000002">
    <property type="protein sequence ID" value="TAA31168.1"/>
    <property type="molecule type" value="Genomic_DNA"/>
</dbReference>